<keyword evidence="2" id="KW-1185">Reference proteome</keyword>
<dbReference type="Pfam" id="PF11305">
    <property type="entry name" value="DUF3107"/>
    <property type="match status" value="1"/>
</dbReference>
<proteinExistence type="predicted"/>
<organism evidence="1 2">
    <name type="scientific">Streptomyces rhizosphaericus</name>
    <dbReference type="NCBI Taxonomy" id="114699"/>
    <lineage>
        <taxon>Bacteria</taxon>
        <taxon>Bacillati</taxon>
        <taxon>Actinomycetota</taxon>
        <taxon>Actinomycetes</taxon>
        <taxon>Kitasatosporales</taxon>
        <taxon>Streptomycetaceae</taxon>
        <taxon>Streptomyces</taxon>
        <taxon>Streptomyces violaceusniger group</taxon>
    </lineage>
</organism>
<reference evidence="1 2" key="1">
    <citation type="journal article" date="2019" name="Int. J. Syst. Evol. Microbiol.">
        <title>The Global Catalogue of Microorganisms (GCM) 10K type strain sequencing project: providing services to taxonomists for standard genome sequencing and annotation.</title>
        <authorList>
            <consortium name="The Broad Institute Genomics Platform"/>
            <consortium name="The Broad Institute Genome Sequencing Center for Infectious Disease"/>
            <person name="Wu L."/>
            <person name="Ma J."/>
        </authorList>
    </citation>
    <scope>NUCLEOTIDE SEQUENCE [LARGE SCALE GENOMIC DNA]</scope>
    <source>
        <strain evidence="1 2">JCM 11445</strain>
    </source>
</reference>
<dbReference type="EMBL" id="BAAAIE010000803">
    <property type="protein sequence ID" value="GAA1081286.1"/>
    <property type="molecule type" value="Genomic_DNA"/>
</dbReference>
<evidence type="ECO:0000313" key="2">
    <source>
        <dbReference type="Proteomes" id="UP001500033"/>
    </source>
</evidence>
<name>A0ABN1TIJ9_9ACTN</name>
<dbReference type="InterPro" id="IPR021456">
    <property type="entry name" value="DUF3107"/>
</dbReference>
<evidence type="ECO:0000313" key="1">
    <source>
        <dbReference type="EMBL" id="GAA1081286.1"/>
    </source>
</evidence>
<accession>A0ABN1TIJ9</accession>
<comment type="caution">
    <text evidence="1">The sequence shown here is derived from an EMBL/GenBank/DDBJ whole genome shotgun (WGS) entry which is preliminary data.</text>
</comment>
<sequence length="73" mass="7525">MEVKIGVQHAARELVVDIAETQENIQQAVADAVAGDGVLTLTDTKGRTVVVPATKLAYVEIGTSSTGAVGFRG</sequence>
<gene>
    <name evidence="1" type="ORF">GCM10009576_099860</name>
</gene>
<dbReference type="Proteomes" id="UP001500033">
    <property type="component" value="Unassembled WGS sequence"/>
</dbReference>
<protein>
    <submittedName>
        <fullName evidence="1">DUF3107 domain-containing protein</fullName>
    </submittedName>
</protein>